<organism evidence="11">
    <name type="scientific">Echinostoma caproni</name>
    <dbReference type="NCBI Taxonomy" id="27848"/>
    <lineage>
        <taxon>Eukaryota</taxon>
        <taxon>Metazoa</taxon>
        <taxon>Spiralia</taxon>
        <taxon>Lophotrochozoa</taxon>
        <taxon>Platyhelminthes</taxon>
        <taxon>Trematoda</taxon>
        <taxon>Digenea</taxon>
        <taxon>Plagiorchiida</taxon>
        <taxon>Echinostomata</taxon>
        <taxon>Echinostomatoidea</taxon>
        <taxon>Echinostomatidae</taxon>
        <taxon>Echinostoma</taxon>
    </lineage>
</organism>
<keyword evidence="4" id="KW-0804">Transcription</keyword>
<evidence type="ECO:0000313" key="11">
    <source>
        <dbReference type="WBParaSite" id="ECPE_0000869701-mRNA-1"/>
    </source>
</evidence>
<name>A0A183ANY6_9TREM</name>
<gene>
    <name evidence="9" type="ORF">ECPE_LOCUS8671</name>
</gene>
<dbReference type="PANTHER" id="PTHR11829">
    <property type="entry name" value="FORKHEAD BOX PROTEIN"/>
    <property type="match status" value="1"/>
</dbReference>
<comment type="subcellular location">
    <subcellularLocation>
        <location evidence="1 6">Nucleus</location>
    </subcellularLocation>
</comment>
<evidence type="ECO:0000256" key="7">
    <source>
        <dbReference type="SAM" id="MobiDB-lite"/>
    </source>
</evidence>
<evidence type="ECO:0000259" key="8">
    <source>
        <dbReference type="PROSITE" id="PS50039"/>
    </source>
</evidence>
<dbReference type="PANTHER" id="PTHR11829:SF402">
    <property type="entry name" value="FORK HEAD DOMAIN-CONTAINING PROTEIN FD3-RELATED"/>
    <property type="match status" value="1"/>
</dbReference>
<evidence type="ECO:0000256" key="3">
    <source>
        <dbReference type="ARBA" id="ARBA00023125"/>
    </source>
</evidence>
<dbReference type="GO" id="GO:0009653">
    <property type="term" value="P:anatomical structure morphogenesis"/>
    <property type="evidence" value="ECO:0007669"/>
    <property type="project" value="TreeGrafter"/>
</dbReference>
<accession>A0A183ANY6</accession>
<dbReference type="PRINTS" id="PR00053">
    <property type="entry name" value="FORKHEAD"/>
</dbReference>
<keyword evidence="5 6" id="KW-0539">Nucleus</keyword>
<evidence type="ECO:0000256" key="6">
    <source>
        <dbReference type="PROSITE-ProRule" id="PRU00089"/>
    </source>
</evidence>
<evidence type="ECO:0000313" key="10">
    <source>
        <dbReference type="Proteomes" id="UP000272942"/>
    </source>
</evidence>
<dbReference type="SUPFAM" id="SSF46785">
    <property type="entry name" value="Winged helix' DNA-binding domain"/>
    <property type="match status" value="1"/>
</dbReference>
<dbReference type="InterPro" id="IPR018122">
    <property type="entry name" value="TF_fork_head_CS_1"/>
</dbReference>
<dbReference type="FunFam" id="1.10.10.10:FF:000016">
    <property type="entry name" value="Forkhead box protein I1"/>
    <property type="match status" value="1"/>
</dbReference>
<proteinExistence type="predicted"/>
<feature type="compositionally biased region" description="Polar residues" evidence="7">
    <location>
        <begin position="21"/>
        <end position="45"/>
    </location>
</feature>
<keyword evidence="10" id="KW-1185">Reference proteome</keyword>
<dbReference type="InterPro" id="IPR050211">
    <property type="entry name" value="FOX_domain-containing"/>
</dbReference>
<dbReference type="SMART" id="SM00339">
    <property type="entry name" value="FH"/>
    <property type="match status" value="1"/>
</dbReference>
<dbReference type="PROSITE" id="PS00657">
    <property type="entry name" value="FORK_HEAD_1"/>
    <property type="match status" value="1"/>
</dbReference>
<feature type="compositionally biased region" description="Basic residues" evidence="7">
    <location>
        <begin position="1"/>
        <end position="11"/>
    </location>
</feature>
<feature type="DNA-binding region" description="Fork-head" evidence="6">
    <location>
        <begin position="65"/>
        <end position="159"/>
    </location>
</feature>
<evidence type="ECO:0000256" key="1">
    <source>
        <dbReference type="ARBA" id="ARBA00004123"/>
    </source>
</evidence>
<dbReference type="GO" id="GO:0005634">
    <property type="term" value="C:nucleus"/>
    <property type="evidence" value="ECO:0007669"/>
    <property type="project" value="UniProtKB-SubCell"/>
</dbReference>
<reference evidence="11" key="1">
    <citation type="submission" date="2016-06" db="UniProtKB">
        <authorList>
            <consortium name="WormBaseParasite"/>
        </authorList>
    </citation>
    <scope>IDENTIFICATION</scope>
</reference>
<dbReference type="GO" id="GO:0000981">
    <property type="term" value="F:DNA-binding transcription factor activity, RNA polymerase II-specific"/>
    <property type="evidence" value="ECO:0007669"/>
    <property type="project" value="TreeGrafter"/>
</dbReference>
<dbReference type="Pfam" id="PF00250">
    <property type="entry name" value="Forkhead"/>
    <property type="match status" value="1"/>
</dbReference>
<dbReference type="WBParaSite" id="ECPE_0000869701-mRNA-1">
    <property type="protein sequence ID" value="ECPE_0000869701-mRNA-1"/>
    <property type="gene ID" value="ECPE_0000869701"/>
</dbReference>
<dbReference type="PROSITE" id="PS50039">
    <property type="entry name" value="FORK_HEAD_3"/>
    <property type="match status" value="1"/>
</dbReference>
<dbReference type="OrthoDB" id="5402974at2759"/>
<dbReference type="CDD" id="cd20048">
    <property type="entry name" value="FH_FOXD4-like"/>
    <property type="match status" value="1"/>
</dbReference>
<feature type="domain" description="Fork-head" evidence="8">
    <location>
        <begin position="65"/>
        <end position="159"/>
    </location>
</feature>
<keyword evidence="3 6" id="KW-0238">DNA-binding</keyword>
<keyword evidence="2" id="KW-0805">Transcription regulation</keyword>
<dbReference type="Proteomes" id="UP000272942">
    <property type="component" value="Unassembled WGS sequence"/>
</dbReference>
<sequence length="178" mass="20653">MQQRTLKRSTPRHIDNEEFSPPSSYHPTVTGQSRFSCDESPSSLDDSQKLEHSPFVPTGPRHSVKPPYSYIALITMAILHSPQRKLTLSGICNFIMDKFPYYRERFPAWQNSIRHNLSLNDCFIKIPREPGNPGKGNYWILDPNSEDMFDNGSFLRRRKRYKRISSGPLSSPRPPFKR</sequence>
<dbReference type="EMBL" id="UZAN01046297">
    <property type="protein sequence ID" value="VDP83990.1"/>
    <property type="molecule type" value="Genomic_DNA"/>
</dbReference>
<dbReference type="InterPro" id="IPR030456">
    <property type="entry name" value="TF_fork_head_CS_2"/>
</dbReference>
<feature type="region of interest" description="Disordered" evidence="7">
    <location>
        <begin position="1"/>
        <end position="60"/>
    </location>
</feature>
<dbReference type="InterPro" id="IPR001766">
    <property type="entry name" value="Fork_head_dom"/>
</dbReference>
<evidence type="ECO:0000313" key="9">
    <source>
        <dbReference type="EMBL" id="VDP83990.1"/>
    </source>
</evidence>
<evidence type="ECO:0000256" key="2">
    <source>
        <dbReference type="ARBA" id="ARBA00023015"/>
    </source>
</evidence>
<dbReference type="InterPro" id="IPR036388">
    <property type="entry name" value="WH-like_DNA-bd_sf"/>
</dbReference>
<dbReference type="GO" id="GO:0000978">
    <property type="term" value="F:RNA polymerase II cis-regulatory region sequence-specific DNA binding"/>
    <property type="evidence" value="ECO:0007669"/>
    <property type="project" value="TreeGrafter"/>
</dbReference>
<dbReference type="PROSITE" id="PS00658">
    <property type="entry name" value="FORK_HEAD_2"/>
    <property type="match status" value="1"/>
</dbReference>
<reference evidence="9 10" key="2">
    <citation type="submission" date="2018-11" db="EMBL/GenBank/DDBJ databases">
        <authorList>
            <consortium name="Pathogen Informatics"/>
        </authorList>
    </citation>
    <scope>NUCLEOTIDE SEQUENCE [LARGE SCALE GENOMIC DNA]</scope>
    <source>
        <strain evidence="9 10">Egypt</strain>
    </source>
</reference>
<evidence type="ECO:0000256" key="4">
    <source>
        <dbReference type="ARBA" id="ARBA00023163"/>
    </source>
</evidence>
<dbReference type="InterPro" id="IPR036390">
    <property type="entry name" value="WH_DNA-bd_sf"/>
</dbReference>
<protein>
    <submittedName>
        <fullName evidence="11">Fork-head domain-containing protein</fullName>
    </submittedName>
</protein>
<dbReference type="Gene3D" id="1.10.10.10">
    <property type="entry name" value="Winged helix-like DNA-binding domain superfamily/Winged helix DNA-binding domain"/>
    <property type="match status" value="1"/>
</dbReference>
<evidence type="ECO:0000256" key="5">
    <source>
        <dbReference type="ARBA" id="ARBA00023242"/>
    </source>
</evidence>
<dbReference type="AlphaFoldDB" id="A0A183ANY6"/>
<dbReference type="GO" id="GO:0030154">
    <property type="term" value="P:cell differentiation"/>
    <property type="evidence" value="ECO:0007669"/>
    <property type="project" value="TreeGrafter"/>
</dbReference>